<evidence type="ECO:0000256" key="3">
    <source>
        <dbReference type="ARBA" id="ARBA00029447"/>
    </source>
</evidence>
<dbReference type="FunFam" id="1.10.287.950:FF:000001">
    <property type="entry name" value="Methyl-accepting chemotaxis sensory transducer"/>
    <property type="match status" value="1"/>
</dbReference>
<feature type="domain" description="Methyl-accepting transducer" evidence="6">
    <location>
        <begin position="437"/>
        <end position="666"/>
    </location>
</feature>
<dbReference type="PRINTS" id="PR00260">
    <property type="entry name" value="CHEMTRNSDUCR"/>
</dbReference>
<dbReference type="EMBL" id="PDNV01000011">
    <property type="protein sequence ID" value="PLC52679.1"/>
    <property type="molecule type" value="Genomic_DNA"/>
</dbReference>
<organism evidence="8 9">
    <name type="scientific">Pollutimonas nitritireducens</name>
    <dbReference type="NCBI Taxonomy" id="2045209"/>
    <lineage>
        <taxon>Bacteria</taxon>
        <taxon>Pseudomonadati</taxon>
        <taxon>Pseudomonadota</taxon>
        <taxon>Betaproteobacteria</taxon>
        <taxon>Burkholderiales</taxon>
        <taxon>Alcaligenaceae</taxon>
        <taxon>Pollutimonas</taxon>
    </lineage>
</organism>
<dbReference type="PANTHER" id="PTHR43531">
    <property type="entry name" value="PROTEIN ICFG"/>
    <property type="match status" value="1"/>
</dbReference>
<comment type="similarity">
    <text evidence="3">Belongs to the methyl-accepting chemotaxis (MCP) protein family.</text>
</comment>
<keyword evidence="5" id="KW-0472">Membrane</keyword>
<evidence type="ECO:0000256" key="1">
    <source>
        <dbReference type="ARBA" id="ARBA00004370"/>
    </source>
</evidence>
<comment type="caution">
    <text evidence="8">The sequence shown here is derived from an EMBL/GenBank/DDBJ whole genome shotgun (WGS) entry which is preliminary data.</text>
</comment>
<sequence>MTDCGTVNPLAPPCAPYNSFHSVVAHSAAVAELGKNGKVAAMRGLVANLKLWQKFALIGALALGMLAIPTTLVVSLHMDSVRTALAEAGGIGPAGEALKLLQLTQQHRGLSAASVAGDKHQEPARQAAQGKVDEALSRTTQSVTVNLDDTALSAELQKIKREWQALATAVNGGAVDGPQSFARHTALIQQQMTLLESIVESSGLAFTSDPASHHMVSAVFGSLPELTEILGQARALGLAVLVKGEAAPVQLSRIDVLHSAARRAFQNTYGSFDKAANDPDLKQLIASPVAAARKAAESGLAMPNEKILQAVRLDFPAQDYWAGMSSAIDAQFDVIGVAFAVLEARIAMRVSEKQQALWSMVAAIAVLGVVAFLISLMVVRMTVGSIGRSLHIAQTVAGGDLTSIIDVSSTDETGQLLLALSRMNNSLTGIVTKVRSGTDSIATASSQIAAGNIDLSARTEAQASSLEETAASMEELTSTVSQNAGNAQMANELALSASAVAVRGGAVVRQVVETMASIHVSSRRIVDIIGIIDGIAFQTNILALNAAVEAARAGEQGRGFAVVASEVRSLAQRSAAAAKEIKDLIDESVNQMGTGSELASVAGQTMDEVVDSIKRVTDIMGEITVASQEQTCGIEQINQAVAQMDQVTQQNAALVQEAAAATLALQDQADELVTAVSIFRTPAMFGHGVVPALSRAVYV</sequence>
<protein>
    <submittedName>
        <fullName evidence="8">Chemotaxis protein</fullName>
    </submittedName>
</protein>
<evidence type="ECO:0000256" key="2">
    <source>
        <dbReference type="ARBA" id="ARBA00022481"/>
    </source>
</evidence>
<accession>A0A2N4UCD3</accession>
<evidence type="ECO:0000313" key="8">
    <source>
        <dbReference type="EMBL" id="PLC52679.1"/>
    </source>
</evidence>
<dbReference type="Gene3D" id="1.10.287.950">
    <property type="entry name" value="Methyl-accepting chemotaxis protein"/>
    <property type="match status" value="1"/>
</dbReference>
<evidence type="ECO:0000259" key="7">
    <source>
        <dbReference type="PROSITE" id="PS50885"/>
    </source>
</evidence>
<evidence type="ECO:0000256" key="4">
    <source>
        <dbReference type="PROSITE-ProRule" id="PRU00284"/>
    </source>
</evidence>
<dbReference type="GO" id="GO:0004888">
    <property type="term" value="F:transmembrane signaling receptor activity"/>
    <property type="evidence" value="ECO:0007669"/>
    <property type="project" value="InterPro"/>
</dbReference>
<evidence type="ECO:0000259" key="6">
    <source>
        <dbReference type="PROSITE" id="PS50111"/>
    </source>
</evidence>
<dbReference type="GO" id="GO:0007165">
    <property type="term" value="P:signal transduction"/>
    <property type="evidence" value="ECO:0007669"/>
    <property type="project" value="UniProtKB-KW"/>
</dbReference>
<reference evidence="8 9" key="1">
    <citation type="submission" date="2017-10" db="EMBL/GenBank/DDBJ databases">
        <title>Two draft genome sequences of Pusillimonas sp. strains isolated from a nitrate- and radionuclide-contaminated groundwater in Russia.</title>
        <authorList>
            <person name="Grouzdev D.S."/>
            <person name="Tourova T.P."/>
            <person name="Goeva M.A."/>
            <person name="Babich T.L."/>
            <person name="Sokolova D.S."/>
            <person name="Abdullin R."/>
            <person name="Poltaraus A.B."/>
            <person name="Toshchakov S.V."/>
            <person name="Nazina T.N."/>
        </authorList>
    </citation>
    <scope>NUCLEOTIDE SEQUENCE [LARGE SCALE GENOMIC DNA]</scope>
    <source>
        <strain evidence="8 9">JR1/69-2-13</strain>
    </source>
</reference>
<feature type="transmembrane region" description="Helical" evidence="5">
    <location>
        <begin position="55"/>
        <end position="76"/>
    </location>
</feature>
<keyword evidence="2" id="KW-0488">Methylation</keyword>
<dbReference type="InterPro" id="IPR004089">
    <property type="entry name" value="MCPsignal_dom"/>
</dbReference>
<name>A0A2N4UCD3_9BURK</name>
<dbReference type="PROSITE" id="PS50111">
    <property type="entry name" value="CHEMOTAXIS_TRANSDUC_2"/>
    <property type="match status" value="1"/>
</dbReference>
<dbReference type="SUPFAM" id="SSF58104">
    <property type="entry name" value="Methyl-accepting chemotaxis protein (MCP) signaling domain"/>
    <property type="match status" value="1"/>
</dbReference>
<gene>
    <name evidence="8" type="ORF">CR155_16475</name>
</gene>
<comment type="subcellular location">
    <subcellularLocation>
        <location evidence="1">Membrane</location>
    </subcellularLocation>
</comment>
<dbReference type="Pfam" id="PF00015">
    <property type="entry name" value="MCPsignal"/>
    <property type="match status" value="1"/>
</dbReference>
<keyword evidence="5" id="KW-1133">Transmembrane helix</keyword>
<dbReference type="GO" id="GO:0005886">
    <property type="term" value="C:plasma membrane"/>
    <property type="evidence" value="ECO:0007669"/>
    <property type="project" value="TreeGrafter"/>
</dbReference>
<feature type="domain" description="HAMP" evidence="7">
    <location>
        <begin position="380"/>
        <end position="432"/>
    </location>
</feature>
<dbReference type="InterPro" id="IPR051310">
    <property type="entry name" value="MCP_chemotaxis"/>
</dbReference>
<dbReference type="PANTHER" id="PTHR43531:SF14">
    <property type="entry name" value="METHYL-ACCEPTING CHEMOTAXIS PROTEIN I-RELATED"/>
    <property type="match status" value="1"/>
</dbReference>
<dbReference type="AlphaFoldDB" id="A0A2N4UCD3"/>
<dbReference type="Proteomes" id="UP000234328">
    <property type="component" value="Unassembled WGS sequence"/>
</dbReference>
<keyword evidence="5" id="KW-0812">Transmembrane</keyword>
<dbReference type="InterPro" id="IPR003660">
    <property type="entry name" value="HAMP_dom"/>
</dbReference>
<dbReference type="InterPro" id="IPR004090">
    <property type="entry name" value="Chemotax_Me-accpt_rcpt"/>
</dbReference>
<keyword evidence="4" id="KW-0807">Transducer</keyword>
<evidence type="ECO:0000256" key="5">
    <source>
        <dbReference type="SAM" id="Phobius"/>
    </source>
</evidence>
<keyword evidence="9" id="KW-1185">Reference proteome</keyword>
<proteinExistence type="inferred from homology"/>
<dbReference type="PROSITE" id="PS50885">
    <property type="entry name" value="HAMP"/>
    <property type="match status" value="1"/>
</dbReference>
<feature type="transmembrane region" description="Helical" evidence="5">
    <location>
        <begin position="356"/>
        <end position="379"/>
    </location>
</feature>
<evidence type="ECO:0000313" key="9">
    <source>
        <dbReference type="Proteomes" id="UP000234328"/>
    </source>
</evidence>
<dbReference type="SMART" id="SM00283">
    <property type="entry name" value="MA"/>
    <property type="match status" value="1"/>
</dbReference>
<dbReference type="CDD" id="cd11386">
    <property type="entry name" value="MCP_signal"/>
    <property type="match status" value="1"/>
</dbReference>
<dbReference type="GO" id="GO:0006935">
    <property type="term" value="P:chemotaxis"/>
    <property type="evidence" value="ECO:0007669"/>
    <property type="project" value="InterPro"/>
</dbReference>